<dbReference type="GO" id="GO:0043171">
    <property type="term" value="P:peptide catabolic process"/>
    <property type="evidence" value="ECO:0007669"/>
    <property type="project" value="TreeGrafter"/>
</dbReference>
<dbReference type="GO" id="GO:0098552">
    <property type="term" value="C:side of membrane"/>
    <property type="evidence" value="ECO:0007669"/>
    <property type="project" value="UniProtKB-KW"/>
</dbReference>
<dbReference type="Gene3D" id="2.60.40.1910">
    <property type="match status" value="2"/>
</dbReference>
<dbReference type="GO" id="GO:0005737">
    <property type="term" value="C:cytoplasm"/>
    <property type="evidence" value="ECO:0007669"/>
    <property type="project" value="TreeGrafter"/>
</dbReference>
<comment type="cofactor">
    <cofactor evidence="25">
        <name>Zn(2+)</name>
        <dbReference type="ChEBI" id="CHEBI:29105"/>
    </cofactor>
    <text evidence="25">Binds 1 zinc ion per subunit.</text>
</comment>
<keyword evidence="17" id="KW-1133">Transmembrane helix</keyword>
<organism evidence="31 32">
    <name type="scientific">Cloeon dipterum</name>
    <dbReference type="NCBI Taxonomy" id="197152"/>
    <lineage>
        <taxon>Eukaryota</taxon>
        <taxon>Metazoa</taxon>
        <taxon>Ecdysozoa</taxon>
        <taxon>Arthropoda</taxon>
        <taxon>Hexapoda</taxon>
        <taxon>Insecta</taxon>
        <taxon>Pterygota</taxon>
        <taxon>Palaeoptera</taxon>
        <taxon>Ephemeroptera</taxon>
        <taxon>Pisciforma</taxon>
        <taxon>Baetidae</taxon>
        <taxon>Cloeon</taxon>
    </lineage>
</organism>
<evidence type="ECO:0000256" key="6">
    <source>
        <dbReference type="ARBA" id="ARBA00015611"/>
    </source>
</evidence>
<dbReference type="Gene3D" id="1.25.50.20">
    <property type="match status" value="2"/>
</dbReference>
<dbReference type="InterPro" id="IPR001930">
    <property type="entry name" value="Peptidase_M1"/>
</dbReference>
<feature type="domain" description="ERAP1-like C-terminal" evidence="29">
    <location>
        <begin position="1417"/>
        <end position="1741"/>
    </location>
</feature>
<dbReference type="Pfam" id="PF17900">
    <property type="entry name" value="Peptidase_M1_N"/>
    <property type="match status" value="2"/>
</dbReference>
<keyword evidence="19" id="KW-0472">Membrane</keyword>
<dbReference type="Pfam" id="PF11838">
    <property type="entry name" value="ERAP1_C"/>
    <property type="match status" value="2"/>
</dbReference>
<feature type="binding site" evidence="25">
    <location>
        <position position="259"/>
    </location>
    <ligand>
        <name>Zn(2+)</name>
        <dbReference type="ChEBI" id="CHEBI:29105"/>
        <note>catalytic</note>
    </ligand>
</feature>
<evidence type="ECO:0000256" key="13">
    <source>
        <dbReference type="ARBA" id="ARBA00022729"/>
    </source>
</evidence>
<evidence type="ECO:0000256" key="11">
    <source>
        <dbReference type="ARBA" id="ARBA00022692"/>
    </source>
</evidence>
<evidence type="ECO:0000259" key="30">
    <source>
        <dbReference type="Pfam" id="PF17900"/>
    </source>
</evidence>
<feature type="domain" description="ERAP1-like C-terminal" evidence="29">
    <location>
        <begin position="491"/>
        <end position="821"/>
    </location>
</feature>
<evidence type="ECO:0000256" key="10">
    <source>
        <dbReference type="ARBA" id="ARBA00022670"/>
    </source>
</evidence>
<evidence type="ECO:0000256" key="2">
    <source>
        <dbReference type="ARBA" id="ARBA00004606"/>
    </source>
</evidence>
<evidence type="ECO:0000256" key="14">
    <source>
        <dbReference type="ARBA" id="ARBA00022801"/>
    </source>
</evidence>
<keyword evidence="16" id="KW-0735">Signal-anchor</keyword>
<dbReference type="PANTHER" id="PTHR11533:SF290">
    <property type="entry name" value="AMINOPEPTIDASE"/>
    <property type="match status" value="1"/>
</dbReference>
<dbReference type="SUPFAM" id="SSF63737">
    <property type="entry name" value="Leukotriene A4 hydrolase N-terminal domain"/>
    <property type="match status" value="2"/>
</dbReference>
<dbReference type="FunFam" id="1.10.390.10:FF:000019">
    <property type="entry name" value="Aminopeptidase"/>
    <property type="match status" value="1"/>
</dbReference>
<evidence type="ECO:0000256" key="1">
    <source>
        <dbReference type="ARBA" id="ARBA00000098"/>
    </source>
</evidence>
<accession>A0A8S1CAB8</accession>
<evidence type="ECO:0000256" key="3">
    <source>
        <dbReference type="ARBA" id="ARBA00004609"/>
    </source>
</evidence>
<evidence type="ECO:0000313" key="32">
    <source>
        <dbReference type="Proteomes" id="UP000494165"/>
    </source>
</evidence>
<keyword evidence="11" id="KW-0812">Transmembrane</keyword>
<keyword evidence="27" id="KW-0175">Coiled coil</keyword>
<dbReference type="OrthoDB" id="510539at2759"/>
<dbReference type="CDD" id="cd09601">
    <property type="entry name" value="M1_APN-Q_like"/>
    <property type="match status" value="2"/>
</dbReference>
<dbReference type="GO" id="GO:0005615">
    <property type="term" value="C:extracellular space"/>
    <property type="evidence" value="ECO:0007669"/>
    <property type="project" value="TreeGrafter"/>
</dbReference>
<keyword evidence="21" id="KW-0325">Glycoprotein</keyword>
<keyword evidence="32" id="KW-1185">Reference proteome</keyword>
<evidence type="ECO:0000256" key="12">
    <source>
        <dbReference type="ARBA" id="ARBA00022723"/>
    </source>
</evidence>
<keyword evidence="14" id="KW-0378">Hydrolase</keyword>
<proteinExistence type="inferred from homology"/>
<gene>
    <name evidence="31" type="ORF">CLODIP_2_CD01550</name>
</gene>
<keyword evidence="7" id="KW-0031">Aminopeptidase</keyword>
<evidence type="ECO:0000256" key="20">
    <source>
        <dbReference type="ARBA" id="ARBA00023157"/>
    </source>
</evidence>
<dbReference type="GO" id="GO:0005886">
    <property type="term" value="C:plasma membrane"/>
    <property type="evidence" value="ECO:0007669"/>
    <property type="project" value="UniProtKB-SubCell"/>
</dbReference>
<evidence type="ECO:0000256" key="4">
    <source>
        <dbReference type="ARBA" id="ARBA00010136"/>
    </source>
</evidence>
<feature type="binding site" evidence="25">
    <location>
        <position position="282"/>
    </location>
    <ligand>
        <name>Zn(2+)</name>
        <dbReference type="ChEBI" id="CHEBI:29105"/>
        <note>catalytic</note>
    </ligand>
</feature>
<keyword evidence="10" id="KW-0645">Protease</keyword>
<keyword evidence="22" id="KW-0449">Lipoprotein</keyword>
<evidence type="ECO:0000256" key="25">
    <source>
        <dbReference type="PIRSR" id="PIRSR634016-3"/>
    </source>
</evidence>
<reference evidence="31 32" key="1">
    <citation type="submission" date="2020-04" db="EMBL/GenBank/DDBJ databases">
        <authorList>
            <person name="Alioto T."/>
            <person name="Alioto T."/>
            <person name="Gomez Garrido J."/>
        </authorList>
    </citation>
    <scope>NUCLEOTIDE SEQUENCE [LARGE SCALE GENOMIC DNA]</scope>
</reference>
<dbReference type="GO" id="GO:0008270">
    <property type="term" value="F:zinc ion binding"/>
    <property type="evidence" value="ECO:0007669"/>
    <property type="project" value="InterPro"/>
</dbReference>
<comment type="similarity">
    <text evidence="4">Belongs to the peptidase M1 family.</text>
</comment>
<name>A0A8S1CAB8_9INSE</name>
<dbReference type="FunFam" id="2.60.40.1730:FF:000012">
    <property type="entry name" value="Aminopeptidase N"/>
    <property type="match status" value="1"/>
</dbReference>
<protein>
    <recommendedName>
        <fullName evidence="6">Aminopeptidase N</fullName>
        <ecNumber evidence="5">3.4.11.2</ecNumber>
    </recommendedName>
    <alternativeName>
        <fullName evidence="23">Microsomal aminopeptidase</fullName>
    </alternativeName>
</protein>
<evidence type="ECO:0000256" key="7">
    <source>
        <dbReference type="ARBA" id="ARBA00022438"/>
    </source>
</evidence>
<dbReference type="Gene3D" id="2.60.40.1730">
    <property type="entry name" value="tricorn interacting facor f3 domain"/>
    <property type="match status" value="2"/>
</dbReference>
<dbReference type="EMBL" id="CADEPI010000024">
    <property type="protein sequence ID" value="CAB3366337.1"/>
    <property type="molecule type" value="Genomic_DNA"/>
</dbReference>
<dbReference type="SUPFAM" id="SSF55486">
    <property type="entry name" value="Metalloproteases ('zincins'), catalytic domain"/>
    <property type="match status" value="2"/>
</dbReference>
<dbReference type="GO" id="GO:0016285">
    <property type="term" value="F:alanyl aminopeptidase activity"/>
    <property type="evidence" value="ECO:0007669"/>
    <property type="project" value="UniProtKB-EC"/>
</dbReference>
<feature type="domain" description="Aminopeptidase N-like N-terminal" evidence="30">
    <location>
        <begin position="883"/>
        <end position="1081"/>
    </location>
</feature>
<evidence type="ECO:0000256" key="17">
    <source>
        <dbReference type="ARBA" id="ARBA00022989"/>
    </source>
</evidence>
<evidence type="ECO:0000313" key="31">
    <source>
        <dbReference type="EMBL" id="CAB3366337.1"/>
    </source>
</evidence>
<feature type="active site" description="Proton acceptor" evidence="24">
    <location>
        <position position="260"/>
    </location>
</feature>
<dbReference type="PANTHER" id="PTHR11533">
    <property type="entry name" value="PROTEASE M1 ZINC METALLOPROTEASE"/>
    <property type="match status" value="1"/>
</dbReference>
<evidence type="ECO:0000256" key="24">
    <source>
        <dbReference type="PIRSR" id="PIRSR634016-1"/>
    </source>
</evidence>
<evidence type="ECO:0000256" key="16">
    <source>
        <dbReference type="ARBA" id="ARBA00022968"/>
    </source>
</evidence>
<evidence type="ECO:0000256" key="18">
    <source>
        <dbReference type="ARBA" id="ARBA00023049"/>
    </source>
</evidence>
<feature type="domain" description="Peptidase M1 membrane alanine aminopeptidase" evidence="28">
    <location>
        <begin position="1122"/>
        <end position="1339"/>
    </location>
</feature>
<keyword evidence="20" id="KW-1015">Disulfide bond</keyword>
<keyword evidence="9" id="KW-0336">GPI-anchor</keyword>
<dbReference type="GO" id="GO:0042277">
    <property type="term" value="F:peptide binding"/>
    <property type="evidence" value="ECO:0007669"/>
    <property type="project" value="TreeGrafter"/>
</dbReference>
<dbReference type="InterPro" id="IPR050344">
    <property type="entry name" value="Peptidase_M1_aminopeptidases"/>
</dbReference>
<dbReference type="InterPro" id="IPR045357">
    <property type="entry name" value="Aminopeptidase_N-like_N"/>
</dbReference>
<dbReference type="Proteomes" id="UP000494165">
    <property type="component" value="Unassembled WGS sequence"/>
</dbReference>
<dbReference type="GO" id="GO:0006508">
    <property type="term" value="P:proteolysis"/>
    <property type="evidence" value="ECO:0007669"/>
    <property type="project" value="UniProtKB-KW"/>
</dbReference>
<evidence type="ECO:0000256" key="8">
    <source>
        <dbReference type="ARBA" id="ARBA00022475"/>
    </source>
</evidence>
<keyword evidence="15 25" id="KW-0862">Zinc</keyword>
<evidence type="ECO:0000256" key="5">
    <source>
        <dbReference type="ARBA" id="ARBA00012564"/>
    </source>
</evidence>
<keyword evidence="8" id="KW-1003">Cell membrane</keyword>
<evidence type="ECO:0000256" key="23">
    <source>
        <dbReference type="ARBA" id="ARBA00042613"/>
    </source>
</evidence>
<dbReference type="InterPro" id="IPR014782">
    <property type="entry name" value="Peptidase_M1_dom"/>
</dbReference>
<comment type="caution">
    <text evidence="31">The sequence shown here is derived from an EMBL/GenBank/DDBJ whole genome shotgun (WGS) entry which is preliminary data.</text>
</comment>
<dbReference type="FunFam" id="2.60.40.1910:FF:000008">
    <property type="entry name" value="Aminopeptidase"/>
    <property type="match status" value="2"/>
</dbReference>
<dbReference type="FunFam" id="1.10.390.10:FF:000013">
    <property type="entry name" value="Aminopeptidase N"/>
    <property type="match status" value="1"/>
</dbReference>
<dbReference type="GO" id="GO:0070006">
    <property type="term" value="F:metalloaminopeptidase activity"/>
    <property type="evidence" value="ECO:0007669"/>
    <property type="project" value="TreeGrafter"/>
</dbReference>
<evidence type="ECO:0000256" key="21">
    <source>
        <dbReference type="ARBA" id="ARBA00023180"/>
    </source>
</evidence>
<dbReference type="InterPro" id="IPR034016">
    <property type="entry name" value="M1_APN-typ"/>
</dbReference>
<feature type="domain" description="Peptidase M1 membrane alanine aminopeptidase" evidence="28">
    <location>
        <begin position="200"/>
        <end position="411"/>
    </location>
</feature>
<evidence type="ECO:0000256" key="22">
    <source>
        <dbReference type="ARBA" id="ARBA00023288"/>
    </source>
</evidence>
<dbReference type="InterPro" id="IPR027268">
    <property type="entry name" value="Peptidase_M4/M1_CTD_sf"/>
</dbReference>
<evidence type="ECO:0000256" key="9">
    <source>
        <dbReference type="ARBA" id="ARBA00022622"/>
    </source>
</evidence>
<keyword evidence="18" id="KW-0482">Metalloprotease</keyword>
<evidence type="ECO:0000256" key="15">
    <source>
        <dbReference type="ARBA" id="ARBA00022833"/>
    </source>
</evidence>
<dbReference type="Pfam" id="PF01433">
    <property type="entry name" value="Peptidase_M1"/>
    <property type="match status" value="2"/>
</dbReference>
<keyword evidence="13" id="KW-0732">Signal</keyword>
<comment type="catalytic activity">
    <reaction evidence="1">
        <text>Release of an N-terminal amino acid, Xaa-|-Yaa- from a peptide, amide or arylamide. Xaa is preferably Ala, but may be most amino acids including Pro (slow action). When a terminal hydrophobic residue is followed by a prolyl residue, the two may be released as an intact Xaa-Pro dipeptide.</text>
        <dbReference type="EC" id="3.4.11.2"/>
    </reaction>
</comment>
<feature type="binding site" evidence="25">
    <location>
        <position position="263"/>
    </location>
    <ligand>
        <name>Zn(2+)</name>
        <dbReference type="ChEBI" id="CHEBI:29105"/>
        <note>catalytic</note>
    </ligand>
</feature>
<dbReference type="InterPro" id="IPR042097">
    <property type="entry name" value="Aminopeptidase_N-like_N_sf"/>
</dbReference>
<dbReference type="FunFam" id="1.25.50.20:FF:000001">
    <property type="entry name" value="Aminopeptidase"/>
    <property type="match status" value="1"/>
</dbReference>
<feature type="coiled-coil region" evidence="27">
    <location>
        <begin position="1708"/>
        <end position="1743"/>
    </location>
</feature>
<evidence type="ECO:0000259" key="28">
    <source>
        <dbReference type="Pfam" id="PF01433"/>
    </source>
</evidence>
<evidence type="ECO:0000256" key="26">
    <source>
        <dbReference type="PIRSR" id="PIRSR634016-4"/>
    </source>
</evidence>
<sequence length="1786" mass="204072">MTIYDDVTVEAADGTGAVVVLNFVEEPTDDKDFLIINLDTPLEKKDYKITINYLGILNGDLDGFYRSSYVEDGVTKWMAVTQFESTGARRAFPSFDEPGMKATFKLKIAKSADYKVLANMPLVSEDEPVSEFDGMTWADFDTTQQKMSTYLVAFSVNKFSNIGKQTIDTIDYDLWARPNAVQFGDYANQHAPKVVAEMTSFTNNIKYAMPKIDQIAVPDFSAGAMENWGLITYRETALLYDENTASSSNKQRVGAVVTHELAHQWFGNYVSPKWWSNLWLNEGFATYFEYFATNKIETDWKMDEQFIYEQLQSALIFDAQESTHPIVADVDEPSTIDSIFDDISYNKGGCIVRLLVNLLGEDEFRKGINTYLTTNEFKNADADDLWTALQTVVPDGFLPDQMTLKNVMDTWTLQGGFPVVTFTRLYDENQRATIEQERFLALPNETTQIGEWVVPISWTNAAEKNFSDVSADDWLTAPNKVVQNVGKDEDWVILNLQLVGFYRVNYDVRNWEMLTQALSAEGFSQIHVINRAQIIDDSLALARANHLAYSTALDTTNYLDSETEYLPWASAFDALSYINDRLNSEAEPKNQFETYLKNRLKNTYNSLGGFNIPEAGDAHVTSLTRAMVLNWACKLSQTECNNEASNLFKQWQTTEDPDLTNPINPNLKSVVYCSGVRNGDRASADFLFDRYKAASQDATEQSRILSALGCSSDTGFLQEYLEMTITPGSDVRTQDSRTVITAVYSNPIGVDLALDFVTDPDNYVTISTNLGGFSSVGRIYSGLASKLNTAEQKEKLQTFVDSNGDIISEGVKSAIAGAIETEQENRTKMRKITFLILLSSIYCTSCKKPPSIWYEDFEEPEEPLGEITSRSLVDYKLPGDIAPIVYGIKLKPYMDDAVPAERQFTFDGSVNIVVFVLKATDRIRLHAKELDIKHVSVKELAGHERINVTNIVYSKDDRNFLDIYLKEELYAEERYEIDIKYTGILNEDLEGFYRSSYEERGEKKWMFATQFEPTGARRAFPCFDEPAMKARFKVIIATPPNWTTLSNKPVYKITRIENQTGYFKNWRWVDFLLSRSMSTYLVAFTMSRFANITSSEDKRFQVWARPERIQDCELAVLIAPLAVKYMESETNIPYTFHKLDQIALPDFAAGAMENWGLITYSEDSLFYNEANSTAHHYKYTSDTIFHEIAHQWFGNLVTPTWWGNLWLNEGFATYLSYHISEHVSPWMDSQMQFILDEYASALIVDARESAHPLVDNSVDSPNKIDSIFDTISYSKGGCIVRMMLNFMGHKNFWKGIHSYIKYSEFSNADQDDLWRGLSTAIPNGLLPSNVEFKDIMDTWALQAGYPVVTVTRDYDKNTVSFTQKRFFSSAPVKKDHNEVYWVPLTMLVQGEPKENGNRITWLHKKTITMDSPSSDKWILVNNEKNGYYRVNYDKENWKKLSESINGAQLVNTLSVNNRVQLLMDSLALARTKELDYETALGTTAYLNYENEQGPWKVALRELSQLERKISTNNKLKEYLMDKIDHLYKHFRGFDLSLKSDSLALRLQRTETLNWLCSNGHEACNKDGHALFNEMRTNKKRKPYDIIHPDIRQTVYESGVRMGGEEEFNFLAEKYQNEKEKLELQYILYGLAATNNKEYQIRLLNESTTLNSTTFINKHASLLFQTVQNNPNGTETAFDFLINNYFKAKDAWHSSGKEFSLISKNLHTEEHMQKLKNFLERNSKELTEEERKHLNKAISTVEANIQWNKENTETILTFLSSKPPSSGTLVLVSNTILVIAFLFSKLL</sequence>
<evidence type="ECO:0000259" key="29">
    <source>
        <dbReference type="Pfam" id="PF11838"/>
    </source>
</evidence>
<feature type="domain" description="Aminopeptidase N-like N-terminal" evidence="30">
    <location>
        <begin position="23"/>
        <end position="151"/>
    </location>
</feature>
<keyword evidence="12 25" id="KW-0479">Metal-binding</keyword>
<dbReference type="EC" id="3.4.11.2" evidence="5"/>
<feature type="site" description="Transition state stabilizer" evidence="26">
    <location>
        <position position="345"/>
    </location>
</feature>
<dbReference type="Gene3D" id="1.10.390.10">
    <property type="entry name" value="Neutral Protease Domain 2"/>
    <property type="match status" value="2"/>
</dbReference>
<comment type="subcellular location">
    <subcellularLocation>
        <location evidence="3">Cell membrane</location>
        <topology evidence="3">Lipid-anchor</topology>
        <topology evidence="3">GPI-anchor</topology>
    </subcellularLocation>
    <subcellularLocation>
        <location evidence="2">Membrane</location>
        <topology evidence="2">Single-pass type II membrane protein</topology>
    </subcellularLocation>
</comment>
<dbReference type="PRINTS" id="PR00756">
    <property type="entry name" value="ALADIPTASE"/>
</dbReference>
<dbReference type="InterPro" id="IPR024571">
    <property type="entry name" value="ERAP1-like_C_dom"/>
</dbReference>
<evidence type="ECO:0000256" key="19">
    <source>
        <dbReference type="ARBA" id="ARBA00023136"/>
    </source>
</evidence>
<evidence type="ECO:0000256" key="27">
    <source>
        <dbReference type="SAM" id="Coils"/>
    </source>
</evidence>